<dbReference type="Pfam" id="PF01370">
    <property type="entry name" value="Epimerase"/>
    <property type="match status" value="1"/>
</dbReference>
<comment type="similarity">
    <text evidence="2">Belongs to the NAD(P)-dependent epimerase/dehydratase family. Dihydroflavonol-4-reductase subfamily.</text>
</comment>
<feature type="domain" description="NAD-dependent epimerase/dehydratase" evidence="3">
    <location>
        <begin position="86"/>
        <end position="277"/>
    </location>
</feature>
<keyword evidence="1" id="KW-0560">Oxidoreductase</keyword>
<dbReference type="OrthoDB" id="2735536at2759"/>
<keyword evidence="5" id="KW-1185">Reference proteome</keyword>
<organism evidence="4 5">
    <name type="scientific">Steccherinum ochraceum</name>
    <dbReference type="NCBI Taxonomy" id="92696"/>
    <lineage>
        <taxon>Eukaryota</taxon>
        <taxon>Fungi</taxon>
        <taxon>Dikarya</taxon>
        <taxon>Basidiomycota</taxon>
        <taxon>Agaricomycotina</taxon>
        <taxon>Agaricomycetes</taxon>
        <taxon>Polyporales</taxon>
        <taxon>Steccherinaceae</taxon>
        <taxon>Steccherinum</taxon>
    </lineage>
</organism>
<dbReference type="InterPro" id="IPR036291">
    <property type="entry name" value="NAD(P)-bd_dom_sf"/>
</dbReference>
<dbReference type="EMBL" id="RWJN01000023">
    <property type="protein sequence ID" value="TCD70324.1"/>
    <property type="molecule type" value="Genomic_DNA"/>
</dbReference>
<proteinExistence type="inferred from homology"/>
<name>A0A4R0S221_9APHY</name>
<dbReference type="InterPro" id="IPR050425">
    <property type="entry name" value="NAD(P)_dehydrat-like"/>
</dbReference>
<protein>
    <recommendedName>
        <fullName evidence="3">NAD-dependent epimerase/dehydratase domain-containing protein</fullName>
    </recommendedName>
</protein>
<dbReference type="SUPFAM" id="SSF51735">
    <property type="entry name" value="NAD(P)-binding Rossmann-fold domains"/>
    <property type="match status" value="1"/>
</dbReference>
<dbReference type="STRING" id="92696.A0A4R0S221"/>
<evidence type="ECO:0000313" key="4">
    <source>
        <dbReference type="EMBL" id="TCD70324.1"/>
    </source>
</evidence>
<accession>A0A4R0S221</accession>
<evidence type="ECO:0000256" key="2">
    <source>
        <dbReference type="ARBA" id="ARBA00023445"/>
    </source>
</evidence>
<dbReference type="Proteomes" id="UP000292702">
    <property type="component" value="Unassembled WGS sequence"/>
</dbReference>
<dbReference type="PANTHER" id="PTHR10366:SF562">
    <property type="entry name" value="ALDEHYDE REDUCTASE II (AFU_ORTHOLOGUE AFUA_1G11360)"/>
    <property type="match status" value="1"/>
</dbReference>
<dbReference type="InterPro" id="IPR001509">
    <property type="entry name" value="Epimerase_deHydtase"/>
</dbReference>
<dbReference type="Gene3D" id="3.40.50.720">
    <property type="entry name" value="NAD(P)-binding Rossmann-like Domain"/>
    <property type="match status" value="1"/>
</dbReference>
<dbReference type="GO" id="GO:0016616">
    <property type="term" value="F:oxidoreductase activity, acting on the CH-OH group of donors, NAD or NADP as acceptor"/>
    <property type="evidence" value="ECO:0007669"/>
    <property type="project" value="TreeGrafter"/>
</dbReference>
<sequence length="366" mass="39814">MTVDVCPSKIRIEVKARGESACRPSLESPDFWDLMLSISSFKRAIESAGGAARSAKLEAVKRGFSIYGNSVEVVAMDDLIHGQYPDAFKDAGALIHIAAPLIGREATPKAALDVSVLGSLNIIKQAEKAGIKTIGYVSSIFAASTALLQGDFTPVNENQWLPITREDVLNNKDVDGATVYIAEKALSERAVWDFVDQHPHLEVTTVNPPFFYGPFAPGYRAPYLGDPFSSNNLSTLAILWNLIHPKGPIASPYFVDVRDVARALVASLNSPSTAQVGRKRILMTSEWVQPSEIAALVKQHRPELASRVCEAMQEPITGLTNITDNKRLKEVLGLEPTPWRKTILDGVDTLVAVENAWKARGVAISL</sequence>
<evidence type="ECO:0000313" key="5">
    <source>
        <dbReference type="Proteomes" id="UP000292702"/>
    </source>
</evidence>
<evidence type="ECO:0000256" key="1">
    <source>
        <dbReference type="ARBA" id="ARBA00023002"/>
    </source>
</evidence>
<dbReference type="PANTHER" id="PTHR10366">
    <property type="entry name" value="NAD DEPENDENT EPIMERASE/DEHYDRATASE"/>
    <property type="match status" value="1"/>
</dbReference>
<dbReference type="AlphaFoldDB" id="A0A4R0S221"/>
<gene>
    <name evidence="4" type="ORF">EIP91_003953</name>
</gene>
<evidence type="ECO:0000259" key="3">
    <source>
        <dbReference type="Pfam" id="PF01370"/>
    </source>
</evidence>
<reference evidence="4 5" key="1">
    <citation type="submission" date="2018-11" db="EMBL/GenBank/DDBJ databases">
        <title>Genome assembly of Steccherinum ochraceum LE-BIN_3174, the white-rot fungus of the Steccherinaceae family (The Residual Polyporoid clade, Polyporales, Basidiomycota).</title>
        <authorList>
            <person name="Fedorova T.V."/>
            <person name="Glazunova O.A."/>
            <person name="Landesman E.O."/>
            <person name="Moiseenko K.V."/>
            <person name="Psurtseva N.V."/>
            <person name="Savinova O.S."/>
            <person name="Shakhova N.V."/>
            <person name="Tyazhelova T.V."/>
            <person name="Vasina D.V."/>
        </authorList>
    </citation>
    <scope>NUCLEOTIDE SEQUENCE [LARGE SCALE GENOMIC DNA]</scope>
    <source>
        <strain evidence="4 5">LE-BIN_3174</strain>
    </source>
</reference>
<comment type="caution">
    <text evidence="4">The sequence shown here is derived from an EMBL/GenBank/DDBJ whole genome shotgun (WGS) entry which is preliminary data.</text>
</comment>